<comment type="pathway">
    <text evidence="7">Metabolic intermediate biosynthesis; chorismate biosynthesis; chorismate from D-erythrose 4-phosphate and phosphoenolpyruvate: step 5/7.</text>
</comment>
<dbReference type="EMBL" id="CP047897">
    <property type="protein sequence ID" value="QHL88526.1"/>
    <property type="molecule type" value="Genomic_DNA"/>
</dbReference>
<keyword evidence="4 7" id="KW-0418">Kinase</keyword>
<dbReference type="Pfam" id="PF01202">
    <property type="entry name" value="SKI"/>
    <property type="match status" value="1"/>
</dbReference>
<dbReference type="InterPro" id="IPR000623">
    <property type="entry name" value="Shikimate_kinase/TSH1"/>
</dbReference>
<comment type="caution">
    <text evidence="7">Lacks conserved residue(s) required for the propagation of feature annotation.</text>
</comment>
<dbReference type="PANTHER" id="PTHR21087">
    <property type="entry name" value="SHIKIMATE KINASE"/>
    <property type="match status" value="1"/>
</dbReference>
<feature type="binding site" evidence="7">
    <location>
        <position position="83"/>
    </location>
    <ligand>
        <name>substrate</name>
    </ligand>
</feature>
<dbReference type="AlphaFoldDB" id="A0A6P1P296"/>
<dbReference type="GO" id="GO:0009073">
    <property type="term" value="P:aromatic amino acid family biosynthetic process"/>
    <property type="evidence" value="ECO:0007669"/>
    <property type="project" value="UniProtKB-KW"/>
</dbReference>
<evidence type="ECO:0000256" key="7">
    <source>
        <dbReference type="HAMAP-Rule" id="MF_00109"/>
    </source>
</evidence>
<comment type="catalytic activity">
    <reaction evidence="7">
        <text>shikimate + ATP = 3-phosphoshikimate + ADP + H(+)</text>
        <dbReference type="Rhea" id="RHEA:13121"/>
        <dbReference type="ChEBI" id="CHEBI:15378"/>
        <dbReference type="ChEBI" id="CHEBI:30616"/>
        <dbReference type="ChEBI" id="CHEBI:36208"/>
        <dbReference type="ChEBI" id="CHEBI:145989"/>
        <dbReference type="ChEBI" id="CHEBI:456216"/>
        <dbReference type="EC" id="2.7.1.71"/>
    </reaction>
</comment>
<keyword evidence="7" id="KW-0460">Magnesium</keyword>
<dbReference type="GO" id="GO:0000287">
    <property type="term" value="F:magnesium ion binding"/>
    <property type="evidence" value="ECO:0007669"/>
    <property type="project" value="UniProtKB-UniRule"/>
</dbReference>
<dbReference type="GO" id="GO:0004765">
    <property type="term" value="F:shikimate kinase activity"/>
    <property type="evidence" value="ECO:0007669"/>
    <property type="project" value="UniProtKB-UniRule"/>
</dbReference>
<dbReference type="GO" id="GO:0005829">
    <property type="term" value="C:cytosol"/>
    <property type="evidence" value="ECO:0007669"/>
    <property type="project" value="TreeGrafter"/>
</dbReference>
<sequence>MSNAVRIFLVGMPGSGKSTVGKMLAQKLELEFLDLDALIIEQEGLSIAEIFERRGQDYFREAEASALRSLESKPGGLVVATGGGAPCFLGNMDYLLSTGIAVYLKVSARELLKRFTDEELRVRPLLQNKSETELLAYLTETLAHREQFYKKAQVVVDTAGVSIETTVQVLEKQVLPCLHRF</sequence>
<comment type="subunit">
    <text evidence="7">Monomer.</text>
</comment>
<keyword evidence="3 7" id="KW-0547">Nucleotide-binding</keyword>
<dbReference type="RefSeq" id="WP_160693029.1">
    <property type="nucleotide sequence ID" value="NZ_CP047897.1"/>
</dbReference>
<evidence type="ECO:0000313" key="9">
    <source>
        <dbReference type="Proteomes" id="UP000464214"/>
    </source>
</evidence>
<dbReference type="HAMAP" id="MF_00109">
    <property type="entry name" value="Shikimate_kinase"/>
    <property type="match status" value="1"/>
</dbReference>
<dbReference type="SUPFAM" id="SSF52540">
    <property type="entry name" value="P-loop containing nucleoside triphosphate hydrolases"/>
    <property type="match status" value="1"/>
</dbReference>
<comment type="subcellular location">
    <subcellularLocation>
        <location evidence="7">Cytoplasm</location>
    </subcellularLocation>
</comment>
<dbReference type="Proteomes" id="UP000464214">
    <property type="component" value="Chromosome"/>
</dbReference>
<dbReference type="GO" id="GO:0009423">
    <property type="term" value="P:chorismate biosynthetic process"/>
    <property type="evidence" value="ECO:0007669"/>
    <property type="project" value="UniProtKB-UniRule"/>
</dbReference>
<accession>A0A6P1P296</accession>
<keyword evidence="9" id="KW-1185">Reference proteome</keyword>
<reference evidence="8 9" key="1">
    <citation type="submission" date="2020-01" db="EMBL/GenBank/DDBJ databases">
        <authorList>
            <person name="Kim M."/>
        </authorList>
    </citation>
    <scope>NUCLEOTIDE SEQUENCE [LARGE SCALE GENOMIC DNA]</scope>
    <source>
        <strain evidence="8 9">BT10</strain>
    </source>
</reference>
<keyword evidence="5 7" id="KW-0067">ATP-binding</keyword>
<dbReference type="Gene3D" id="3.40.50.300">
    <property type="entry name" value="P-loop containing nucleotide triphosphate hydrolases"/>
    <property type="match status" value="1"/>
</dbReference>
<name>A0A6P1P296_9BACT</name>
<feature type="binding site" evidence="7">
    <location>
        <position position="18"/>
    </location>
    <ligand>
        <name>Mg(2+)</name>
        <dbReference type="ChEBI" id="CHEBI:18420"/>
    </ligand>
</feature>
<dbReference type="InterPro" id="IPR027417">
    <property type="entry name" value="P-loop_NTPase"/>
</dbReference>
<dbReference type="GO" id="GO:0005524">
    <property type="term" value="F:ATP binding"/>
    <property type="evidence" value="ECO:0007669"/>
    <property type="project" value="UniProtKB-UniRule"/>
</dbReference>
<organism evidence="8 9">
    <name type="scientific">Nibribacter ruber</name>
    <dbReference type="NCBI Taxonomy" id="2698458"/>
    <lineage>
        <taxon>Bacteria</taxon>
        <taxon>Pseudomonadati</taxon>
        <taxon>Bacteroidota</taxon>
        <taxon>Cytophagia</taxon>
        <taxon>Cytophagales</taxon>
        <taxon>Hymenobacteraceae</taxon>
        <taxon>Nibribacter</taxon>
    </lineage>
</organism>
<feature type="binding site" evidence="7">
    <location>
        <begin position="14"/>
        <end position="19"/>
    </location>
    <ligand>
        <name>ATP</name>
        <dbReference type="ChEBI" id="CHEBI:30616"/>
    </ligand>
</feature>
<protein>
    <recommendedName>
        <fullName evidence="7">Shikimate kinase</fullName>
        <shortName evidence="7">SK</shortName>
        <ecNumber evidence="7">2.7.1.71</ecNumber>
    </recommendedName>
</protein>
<dbReference type="EC" id="2.7.1.71" evidence="7"/>
<evidence type="ECO:0000256" key="1">
    <source>
        <dbReference type="ARBA" id="ARBA00022605"/>
    </source>
</evidence>
<feature type="binding site" evidence="7">
    <location>
        <position position="145"/>
    </location>
    <ligand>
        <name>substrate</name>
    </ligand>
</feature>
<evidence type="ECO:0000313" key="8">
    <source>
        <dbReference type="EMBL" id="QHL88526.1"/>
    </source>
</evidence>
<proteinExistence type="inferred from homology"/>
<dbReference type="GO" id="GO:0008652">
    <property type="term" value="P:amino acid biosynthetic process"/>
    <property type="evidence" value="ECO:0007669"/>
    <property type="project" value="UniProtKB-KW"/>
</dbReference>
<gene>
    <name evidence="7" type="primary">aroK</name>
    <name evidence="8" type="ORF">GU926_14220</name>
</gene>
<dbReference type="UniPathway" id="UPA00053">
    <property type="reaction ID" value="UER00088"/>
</dbReference>
<dbReference type="PRINTS" id="PR01100">
    <property type="entry name" value="SHIKIMTKNASE"/>
</dbReference>
<keyword evidence="7" id="KW-0479">Metal-binding</keyword>
<feature type="binding site" evidence="7">
    <location>
        <position position="123"/>
    </location>
    <ligand>
        <name>ATP</name>
        <dbReference type="ChEBI" id="CHEBI:30616"/>
    </ligand>
</feature>
<evidence type="ECO:0000256" key="4">
    <source>
        <dbReference type="ARBA" id="ARBA00022777"/>
    </source>
</evidence>
<feature type="binding site" evidence="7">
    <location>
        <position position="60"/>
    </location>
    <ligand>
        <name>substrate</name>
    </ligand>
</feature>
<evidence type="ECO:0000256" key="3">
    <source>
        <dbReference type="ARBA" id="ARBA00022741"/>
    </source>
</evidence>
<comment type="cofactor">
    <cofactor evidence="7">
        <name>Mg(2+)</name>
        <dbReference type="ChEBI" id="CHEBI:18420"/>
    </cofactor>
    <text evidence="7">Binds 1 Mg(2+) ion per subunit.</text>
</comment>
<evidence type="ECO:0000256" key="6">
    <source>
        <dbReference type="ARBA" id="ARBA00023141"/>
    </source>
</evidence>
<dbReference type="InterPro" id="IPR031322">
    <property type="entry name" value="Shikimate/glucono_kinase"/>
</dbReference>
<dbReference type="CDD" id="cd00464">
    <property type="entry name" value="SK"/>
    <property type="match status" value="1"/>
</dbReference>
<keyword evidence="6 7" id="KW-0057">Aromatic amino acid biosynthesis</keyword>
<comment type="function">
    <text evidence="7">Catalyzes the specific phosphorylation of the 3-hydroxyl group of shikimic acid using ATP as a cosubstrate.</text>
</comment>
<keyword evidence="2 7" id="KW-0808">Transferase</keyword>
<keyword evidence="7" id="KW-0963">Cytoplasm</keyword>
<dbReference type="KEGG" id="nib:GU926_14220"/>
<evidence type="ECO:0000256" key="2">
    <source>
        <dbReference type="ARBA" id="ARBA00022679"/>
    </source>
</evidence>
<comment type="similarity">
    <text evidence="7">Belongs to the shikimate kinase family.</text>
</comment>
<keyword evidence="1 7" id="KW-0028">Amino-acid biosynthesis</keyword>
<evidence type="ECO:0000256" key="5">
    <source>
        <dbReference type="ARBA" id="ARBA00022840"/>
    </source>
</evidence>
<dbReference type="PANTHER" id="PTHR21087:SF16">
    <property type="entry name" value="SHIKIMATE KINASE 1, CHLOROPLASTIC"/>
    <property type="match status" value="1"/>
</dbReference>
<feature type="binding site" evidence="7">
    <location>
        <position position="36"/>
    </location>
    <ligand>
        <name>substrate</name>
    </ligand>
</feature>